<proteinExistence type="inferred from homology"/>
<evidence type="ECO:0000256" key="4">
    <source>
        <dbReference type="ARBA" id="ARBA00023237"/>
    </source>
</evidence>
<comment type="similarity">
    <text evidence="6">Belongs to the LptE lipoprotein family.</text>
</comment>
<dbReference type="InterPro" id="IPR007485">
    <property type="entry name" value="LPS_assembly_LptE"/>
</dbReference>
<organism evidence="7">
    <name type="scientific">Vibrio sp. HB236076</name>
    <dbReference type="NCBI Taxonomy" id="3232307"/>
    <lineage>
        <taxon>Bacteria</taxon>
        <taxon>Pseudomonadati</taxon>
        <taxon>Pseudomonadota</taxon>
        <taxon>Gammaproteobacteria</taxon>
        <taxon>Vibrionales</taxon>
        <taxon>Vibrionaceae</taxon>
        <taxon>Vibrio</taxon>
    </lineage>
</organism>
<sequence length="178" mass="20376">MQLTSFLKVTCTLGLITLLSACGFHLRDEYIVPEELHQLSFTSNDDYSYFSRQVVTQLKRNDINIVPISEKIPSLRIISTNMSSRTLSLYQNAQEAEKELTYKVQYSVTIPEIGIQKYTISVSRNYLENSLVALAKSVEKELIEKEMYDQAASQMMRQLGRVKAKYEDEENNVANSSN</sequence>
<evidence type="ECO:0000256" key="3">
    <source>
        <dbReference type="ARBA" id="ARBA00023139"/>
    </source>
</evidence>
<protein>
    <recommendedName>
        <fullName evidence="6">LPS-assembly lipoprotein LptE</fullName>
    </recommendedName>
</protein>
<dbReference type="HAMAP" id="MF_01186">
    <property type="entry name" value="LPS_assembly_LptE"/>
    <property type="match status" value="1"/>
</dbReference>
<dbReference type="GO" id="GO:0001530">
    <property type="term" value="F:lipopolysaccharide binding"/>
    <property type="evidence" value="ECO:0007669"/>
    <property type="project" value="TreeGrafter"/>
</dbReference>
<keyword evidence="5 7" id="KW-0449">Lipoprotein</keyword>
<dbReference type="GO" id="GO:0043165">
    <property type="term" value="P:Gram-negative-bacterium-type cell outer membrane assembly"/>
    <property type="evidence" value="ECO:0007669"/>
    <property type="project" value="UniProtKB-UniRule"/>
</dbReference>
<dbReference type="GO" id="GO:0015920">
    <property type="term" value="P:lipopolysaccharide transport"/>
    <property type="evidence" value="ECO:0007669"/>
    <property type="project" value="TreeGrafter"/>
</dbReference>
<gene>
    <name evidence="6 7" type="primary">lptE</name>
    <name evidence="7" type="ORF">AB0763_10005</name>
</gene>
<evidence type="ECO:0000256" key="6">
    <source>
        <dbReference type="HAMAP-Rule" id="MF_01186"/>
    </source>
</evidence>
<reference evidence="7" key="1">
    <citation type="submission" date="2024-07" db="EMBL/GenBank/DDBJ databases">
        <title>Genome Analysis of a Potential Novel Vibrio Species Secreting pH- and Thermo-stable Alginate Lyase and its Application in Producing Alginate Oligosaccharides.</title>
        <authorList>
            <person name="Huang H."/>
            <person name="Bao K."/>
        </authorList>
    </citation>
    <scope>NUCLEOTIDE SEQUENCE</scope>
    <source>
        <strain evidence="7">HB236076</strain>
    </source>
</reference>
<keyword evidence="2 6" id="KW-0472">Membrane</keyword>
<comment type="function">
    <text evidence="6">Together with LptD, is involved in the assembly of lipopolysaccharide (LPS) at the surface of the outer membrane. Required for the proper assembly of LptD. Binds LPS and may serve as the LPS recognition site at the outer membrane.</text>
</comment>
<dbReference type="Gene3D" id="3.30.160.150">
    <property type="entry name" value="Lipoprotein like domain"/>
    <property type="match status" value="1"/>
</dbReference>
<dbReference type="PANTHER" id="PTHR38098:SF1">
    <property type="entry name" value="LPS-ASSEMBLY LIPOPROTEIN LPTE"/>
    <property type="match status" value="1"/>
</dbReference>
<dbReference type="AlphaFoldDB" id="A0AB39HDX1"/>
<evidence type="ECO:0000313" key="7">
    <source>
        <dbReference type="EMBL" id="XDK24531.1"/>
    </source>
</evidence>
<dbReference type="KEGG" id="vih:AB0763_10005"/>
<accession>A0AB39HDX1</accession>
<dbReference type="PANTHER" id="PTHR38098">
    <property type="entry name" value="LPS-ASSEMBLY LIPOPROTEIN LPTE"/>
    <property type="match status" value="1"/>
</dbReference>
<evidence type="ECO:0000256" key="5">
    <source>
        <dbReference type="ARBA" id="ARBA00023288"/>
    </source>
</evidence>
<dbReference type="GO" id="GO:1990351">
    <property type="term" value="C:transporter complex"/>
    <property type="evidence" value="ECO:0007669"/>
    <property type="project" value="TreeGrafter"/>
</dbReference>
<keyword evidence="1" id="KW-0732">Signal</keyword>
<dbReference type="EMBL" id="CP162601">
    <property type="protein sequence ID" value="XDK24531.1"/>
    <property type="molecule type" value="Genomic_DNA"/>
</dbReference>
<comment type="subunit">
    <text evidence="6">Component of the lipopolysaccharide transport and assembly complex. Interacts with LptD.</text>
</comment>
<dbReference type="GO" id="GO:0009279">
    <property type="term" value="C:cell outer membrane"/>
    <property type="evidence" value="ECO:0007669"/>
    <property type="project" value="UniProtKB-UniRule"/>
</dbReference>
<evidence type="ECO:0000256" key="2">
    <source>
        <dbReference type="ARBA" id="ARBA00023136"/>
    </source>
</evidence>
<name>A0AB39HDX1_9VIBR</name>
<keyword evidence="4 6" id="KW-0998">Cell outer membrane</keyword>
<dbReference type="Pfam" id="PF04390">
    <property type="entry name" value="LptE"/>
    <property type="match status" value="1"/>
</dbReference>
<evidence type="ECO:0000256" key="1">
    <source>
        <dbReference type="ARBA" id="ARBA00022729"/>
    </source>
</evidence>
<dbReference type="RefSeq" id="WP_306100824.1">
    <property type="nucleotide sequence ID" value="NZ_CP162601.1"/>
</dbReference>
<keyword evidence="3" id="KW-0564">Palmitate</keyword>